<dbReference type="Proteomes" id="UP001207687">
    <property type="component" value="Unassembled WGS sequence"/>
</dbReference>
<accession>A0AAW5TTT3</accession>
<protein>
    <submittedName>
        <fullName evidence="1">Uncharacterized protein</fullName>
    </submittedName>
</protein>
<evidence type="ECO:0000313" key="2">
    <source>
        <dbReference type="Proteomes" id="UP001207687"/>
    </source>
</evidence>
<evidence type="ECO:0000313" key="1">
    <source>
        <dbReference type="EMBL" id="MCW2281956.1"/>
    </source>
</evidence>
<dbReference type="EMBL" id="JAOQNN010000002">
    <property type="protein sequence ID" value="MCW2281956.1"/>
    <property type="molecule type" value="Genomic_DNA"/>
</dbReference>
<sequence length="111" mass="13053">MSKNLFDGETWEEIQKEHEDLYKDLVVYVIPMTVGFKNDDITYLTISPFKVPLEVEKKGIDELDRQYYPELTGIELREIFAHNFIAFSETKNIDEIVASFKEIVETIFLKV</sequence>
<dbReference type="RefSeq" id="WP_242327593.1">
    <property type="nucleotide sequence ID" value="NZ_CAKOCK010000009.1"/>
</dbReference>
<reference evidence="1" key="1">
    <citation type="submission" date="2023-08" db="EMBL/GenBank/DDBJ databases">
        <title>Genomic analyses of the natural microbiome of Caenorhabditis elegans.</title>
        <authorList>
            <person name="Samuel B."/>
        </authorList>
    </citation>
    <scope>NUCLEOTIDE SEQUENCE</scope>
    <source>
        <strain evidence="1">BIGb0220</strain>
    </source>
</reference>
<proteinExistence type="predicted"/>
<organism evidence="1 2">
    <name type="scientific">Lactococcus lactis</name>
    <dbReference type="NCBI Taxonomy" id="1358"/>
    <lineage>
        <taxon>Bacteria</taxon>
        <taxon>Bacillati</taxon>
        <taxon>Bacillota</taxon>
        <taxon>Bacilli</taxon>
        <taxon>Lactobacillales</taxon>
        <taxon>Streptococcaceae</taxon>
        <taxon>Lactococcus</taxon>
    </lineage>
</organism>
<gene>
    <name evidence="1" type="ORF">M2256_002478</name>
</gene>
<dbReference type="AlphaFoldDB" id="A0AAW5TTT3"/>
<name>A0AAW5TTT3_9LACT</name>
<comment type="caution">
    <text evidence="1">The sequence shown here is derived from an EMBL/GenBank/DDBJ whole genome shotgun (WGS) entry which is preliminary data.</text>
</comment>